<dbReference type="Pfam" id="PF06761">
    <property type="entry name" value="IcmF-related"/>
    <property type="match status" value="1"/>
</dbReference>
<reference evidence="2 3" key="1">
    <citation type="submission" date="2012-03" db="EMBL/GenBank/DDBJ databases">
        <authorList>
            <person name="Harkins D.M."/>
            <person name="Madupu R."/>
            <person name="Durkin A.S."/>
            <person name="Torralba M."/>
            <person name="Methe B."/>
            <person name="Sutton G.G."/>
            <person name="Nelson K.E."/>
        </authorList>
    </citation>
    <scope>NUCLEOTIDE SEQUENCE [LARGE SCALE GENOMIC DNA]</scope>
    <source>
        <strain evidence="2 3">CCUG 2042</strain>
    </source>
</reference>
<comment type="caution">
    <text evidence="2">The sequence shown here is derived from an EMBL/GenBank/DDBJ whole genome shotgun (WGS) entry which is preliminary data.</text>
</comment>
<dbReference type="OrthoDB" id="9758229at2"/>
<dbReference type="PATRIC" id="fig|1095749.3.peg.1504"/>
<dbReference type="InterPro" id="IPR009612">
    <property type="entry name" value="IcmF-rel"/>
</dbReference>
<evidence type="ECO:0000259" key="1">
    <source>
        <dbReference type="Pfam" id="PF06761"/>
    </source>
</evidence>
<dbReference type="EMBL" id="AJSX01000034">
    <property type="protein sequence ID" value="EIJ68825.1"/>
    <property type="molecule type" value="Genomic_DNA"/>
</dbReference>
<dbReference type="eggNOG" id="COG3523">
    <property type="taxonomic scope" value="Bacteria"/>
</dbReference>
<evidence type="ECO:0000313" key="3">
    <source>
        <dbReference type="Proteomes" id="UP000006457"/>
    </source>
</evidence>
<accession>I3DAT2</accession>
<evidence type="ECO:0000313" key="2">
    <source>
        <dbReference type="EMBL" id="EIJ68825.1"/>
    </source>
</evidence>
<name>I3DAT2_9PAST</name>
<dbReference type="AlphaFoldDB" id="I3DAT2"/>
<feature type="domain" description="IcmF-related" evidence="1">
    <location>
        <begin position="1"/>
        <end position="287"/>
    </location>
</feature>
<dbReference type="PANTHER" id="PTHR36153:SF5">
    <property type="entry name" value="EXPORTED PROTEIN"/>
    <property type="match status" value="1"/>
</dbReference>
<protein>
    <submittedName>
        <fullName evidence="2">Intracellular multiplication/human macrophage-killing protein</fullName>
    </submittedName>
</protein>
<sequence>MGLYQGNNIGPYVESTYLKLLQFRYLPAIMNGLMIKLEDAPNASEEKLEILRVMRMLDDKSGRDNLFVEDYMRKYWSEIFSGQKALQVNLLQHLNYALNHTDWYGGRLKDNEELIKAYKPYELSIQTAQRELSQLSIYDRVYQNLKIRANSVLPSPLDYRDEIGAGFDSVFVANNQEYLFIPRFFTESGLKNYFVKQKDQLVEFTAIDSWVLNLKDNLEYSDADKEKISERISEQYLNDYISAWRSVINNLDIKNFNSIDEAILALEKITGGEQTFKRALQVLAENTASPSLPSKEGKELNSILESLDYRLMSQIDKNFADEKSVLVESNNKDSLLNNVYQKISNLHRYLLSIKNAPVPGKSALKAVQIRINQESTDPILELQQLAKTMPQPMNS</sequence>
<gene>
    <name evidence="2" type="ORF">HMPREF1052_1399</name>
</gene>
<proteinExistence type="predicted"/>
<dbReference type="InterPro" id="IPR053156">
    <property type="entry name" value="T6SS_TssM-like"/>
</dbReference>
<dbReference type="PANTHER" id="PTHR36153">
    <property type="entry name" value="INNER MEMBRANE PROTEIN-RELATED"/>
    <property type="match status" value="1"/>
</dbReference>
<organism evidence="2 3">
    <name type="scientific">Pasteurella bettyae CCUG 2042</name>
    <dbReference type="NCBI Taxonomy" id="1095749"/>
    <lineage>
        <taxon>Bacteria</taxon>
        <taxon>Pseudomonadati</taxon>
        <taxon>Pseudomonadota</taxon>
        <taxon>Gammaproteobacteria</taxon>
        <taxon>Pasteurellales</taxon>
        <taxon>Pasteurellaceae</taxon>
        <taxon>Pasteurella</taxon>
    </lineage>
</organism>
<dbReference type="Proteomes" id="UP000006457">
    <property type="component" value="Unassembled WGS sequence"/>
</dbReference>
<keyword evidence="3" id="KW-1185">Reference proteome</keyword>